<feature type="chain" id="PRO_5026922526" evidence="1">
    <location>
        <begin position="26"/>
        <end position="177"/>
    </location>
</feature>
<feature type="signal peptide" evidence="1">
    <location>
        <begin position="1"/>
        <end position="25"/>
    </location>
</feature>
<dbReference type="Proteomes" id="UP001054892">
    <property type="component" value="Unassembled WGS sequence"/>
</dbReference>
<evidence type="ECO:0000313" key="5">
    <source>
        <dbReference type="Proteomes" id="UP001054892"/>
    </source>
</evidence>
<evidence type="ECO:0000256" key="1">
    <source>
        <dbReference type="SAM" id="SignalP"/>
    </source>
</evidence>
<protein>
    <submittedName>
        <fullName evidence="2">Uncharacterized protein</fullName>
    </submittedName>
</protein>
<evidence type="ECO:0000313" key="2">
    <source>
        <dbReference type="EMBL" id="BCG24234.1"/>
    </source>
</evidence>
<dbReference type="PROSITE" id="PS51257">
    <property type="entry name" value="PROKAR_LIPOPROTEIN"/>
    <property type="match status" value="1"/>
</dbReference>
<evidence type="ECO:0000313" key="4">
    <source>
        <dbReference type="Proteomes" id="UP000509383"/>
    </source>
</evidence>
<proteinExistence type="predicted"/>
<reference evidence="2 4" key="1">
    <citation type="submission" date="2020-05" db="EMBL/GenBank/DDBJ databases">
        <title>Characterization of novel class B3 metallo-beta-lactamase from novel Pseudomonas species.</title>
        <authorList>
            <person name="Yamada K."/>
            <person name="Aoki K."/>
            <person name="Ishii Y."/>
        </authorList>
    </citation>
    <scope>NUCLEOTIDE SEQUENCE [LARGE SCALE GENOMIC DNA]</scope>
    <source>
        <strain evidence="2 4">TUM18999</strain>
        <strain evidence="3 5">TUM20286</strain>
    </source>
</reference>
<sequence>MMKAAHLTGLAGLCLSLACGASEHAMEFDVPYGNYGTYFQQDVGKEGRLSCDVKIDEHRSGEKWSPGVILAAAEDEVEDNTLFLDSWPADEGQRHFFVRTFNAAQPVIHSKVLSTADHEGAYTLRLTWHTDGSISYQVASGDVWSKEMKIERPGFAVRHVSVHATGVKGTATCELDD</sequence>
<dbReference type="EMBL" id="BQKM01000003">
    <property type="protein sequence ID" value="GJN52412.1"/>
    <property type="molecule type" value="Genomic_DNA"/>
</dbReference>
<keyword evidence="5" id="KW-1185">Reference proteome</keyword>
<accession>A0A6J4E5I2</accession>
<dbReference type="EMBL" id="AP023189">
    <property type="protein sequence ID" value="BCG24234.1"/>
    <property type="molecule type" value="Genomic_DNA"/>
</dbReference>
<keyword evidence="1" id="KW-0732">Signal</keyword>
<organism evidence="2 4">
    <name type="scientific">Pseudomonas tohonis</name>
    <dbReference type="NCBI Taxonomy" id="2725477"/>
    <lineage>
        <taxon>Bacteria</taxon>
        <taxon>Pseudomonadati</taxon>
        <taxon>Pseudomonadota</taxon>
        <taxon>Gammaproteobacteria</taxon>
        <taxon>Pseudomonadales</taxon>
        <taxon>Pseudomonadaceae</taxon>
        <taxon>Pseudomonas</taxon>
    </lineage>
</organism>
<gene>
    <name evidence="2" type="ORF">TUM18999_24250</name>
    <name evidence="3" type="ORF">TUM20286_21640</name>
</gene>
<dbReference type="AlphaFoldDB" id="A0A6J4E5I2"/>
<dbReference type="KEGG" id="ptw:TUM18999_24250"/>
<evidence type="ECO:0000313" key="3">
    <source>
        <dbReference type="EMBL" id="GJN52412.1"/>
    </source>
</evidence>
<dbReference type="RefSeq" id="WP_228723580.1">
    <property type="nucleotide sequence ID" value="NZ_AP023189.1"/>
</dbReference>
<name>A0A6J4E5I2_9PSED</name>
<dbReference type="Proteomes" id="UP000509383">
    <property type="component" value="Chromosome"/>
</dbReference>